<evidence type="ECO:0000313" key="2">
    <source>
        <dbReference type="EMBL" id="ANX12919.1"/>
    </source>
</evidence>
<dbReference type="KEGG" id="far:ABE41_012980"/>
<dbReference type="InterPro" id="IPR018392">
    <property type="entry name" value="LysM"/>
</dbReference>
<dbReference type="AlphaFoldDB" id="A0A1B1Z6E9"/>
<accession>A0A1B1Z6E9</accession>
<dbReference type="PROSITE" id="PS51782">
    <property type="entry name" value="LYSM"/>
    <property type="match status" value="1"/>
</dbReference>
<dbReference type="EMBL" id="CP016761">
    <property type="protein sequence ID" value="ANX12919.1"/>
    <property type="molecule type" value="Genomic_DNA"/>
</dbReference>
<gene>
    <name evidence="2" type="ORF">ABE41_012980</name>
</gene>
<evidence type="ECO:0000259" key="1">
    <source>
        <dbReference type="PROSITE" id="PS51782"/>
    </source>
</evidence>
<organism evidence="2 3">
    <name type="scientific">Fictibacillus arsenicus</name>
    <dbReference type="NCBI Taxonomy" id="255247"/>
    <lineage>
        <taxon>Bacteria</taxon>
        <taxon>Bacillati</taxon>
        <taxon>Bacillota</taxon>
        <taxon>Bacilli</taxon>
        <taxon>Bacillales</taxon>
        <taxon>Fictibacillaceae</taxon>
        <taxon>Fictibacillus</taxon>
    </lineage>
</organism>
<dbReference type="InterPro" id="IPR036779">
    <property type="entry name" value="LysM_dom_sf"/>
</dbReference>
<dbReference type="STRING" id="255247.ABE41_012980"/>
<sequence length="106" mass="11898">MKRFLTGCSILLILYVVAYDLKIGTLPQTQPVNAEIQTTEKNNNYKPYEAGPGDTLISVVEELNSHGGYTITTMIKDFKSLNPGVNPENIQLGKTYKFPIYKKAER</sequence>
<name>A0A1B1Z6E9_9BACL</name>
<dbReference type="RefSeq" id="WP_066290975.1">
    <property type="nucleotide sequence ID" value="NZ_CP016761.1"/>
</dbReference>
<reference evidence="2 3" key="1">
    <citation type="submission" date="2016-08" db="EMBL/GenBank/DDBJ databases">
        <title>Complete genome sequence of Fictibacillus arsenicus G25-54, a strain with toxicity to nematodes and a potential arsenic-resistance activity.</title>
        <authorList>
            <person name="Zheng Z."/>
        </authorList>
    </citation>
    <scope>NUCLEOTIDE SEQUENCE [LARGE SCALE GENOMIC DNA]</scope>
    <source>
        <strain evidence="2 3">G25-54</strain>
    </source>
</reference>
<keyword evidence="3" id="KW-1185">Reference proteome</keyword>
<feature type="domain" description="LysM" evidence="1">
    <location>
        <begin position="46"/>
        <end position="98"/>
    </location>
</feature>
<protein>
    <recommendedName>
        <fullName evidence="1">LysM domain-containing protein</fullName>
    </recommendedName>
</protein>
<dbReference type="Gene3D" id="3.10.350.10">
    <property type="entry name" value="LysM domain"/>
    <property type="match status" value="1"/>
</dbReference>
<dbReference type="Proteomes" id="UP000077412">
    <property type="component" value="Chromosome"/>
</dbReference>
<proteinExistence type="predicted"/>
<dbReference type="OrthoDB" id="2691912at2"/>
<evidence type="ECO:0000313" key="3">
    <source>
        <dbReference type="Proteomes" id="UP000077412"/>
    </source>
</evidence>